<organism evidence="1 2">
    <name type="scientific">Flavobacterium cerinum</name>
    <dbReference type="NCBI Taxonomy" id="2502784"/>
    <lineage>
        <taxon>Bacteria</taxon>
        <taxon>Pseudomonadati</taxon>
        <taxon>Bacteroidota</taxon>
        <taxon>Flavobacteriia</taxon>
        <taxon>Flavobacteriales</taxon>
        <taxon>Flavobacteriaceae</taxon>
        <taxon>Flavobacterium</taxon>
    </lineage>
</organism>
<proteinExistence type="predicted"/>
<dbReference type="Proteomes" id="UP000287527">
    <property type="component" value="Unassembled WGS sequence"/>
</dbReference>
<protein>
    <recommendedName>
        <fullName evidence="3">Major capsid protein</fullName>
    </recommendedName>
</protein>
<dbReference type="EMBL" id="SBII01000016">
    <property type="protein sequence ID" value="RWW91856.1"/>
    <property type="molecule type" value="Genomic_DNA"/>
</dbReference>
<evidence type="ECO:0000313" key="2">
    <source>
        <dbReference type="Proteomes" id="UP000287527"/>
    </source>
</evidence>
<dbReference type="Pfam" id="PF25209">
    <property type="entry name" value="Phage_capsid_4"/>
    <property type="match status" value="1"/>
</dbReference>
<accession>A0A444GLG3</accession>
<comment type="caution">
    <text evidence="1">The sequence shown here is derived from an EMBL/GenBank/DDBJ whole genome shotgun (WGS) entry which is preliminary data.</text>
</comment>
<evidence type="ECO:0000313" key="1">
    <source>
        <dbReference type="EMBL" id="RWW91856.1"/>
    </source>
</evidence>
<keyword evidence="2" id="KW-1185">Reference proteome</keyword>
<gene>
    <name evidence="1" type="ORF">EPI11_17595</name>
</gene>
<evidence type="ECO:0008006" key="3">
    <source>
        <dbReference type="Google" id="ProtNLM"/>
    </source>
</evidence>
<dbReference type="RefSeq" id="WP_128391308.1">
    <property type="nucleotide sequence ID" value="NZ_SBII01000016.1"/>
</dbReference>
<dbReference type="OrthoDB" id="1228719at2"/>
<sequence>MALNQQIWTQVAVEQFRATEDASFLNEIPDESQLVVATRNENEVIHLNDIGADPEVLINNTTYDLPVADQTDADIAITLDKYQTAVTKVTDDELQFIAYDKIRKVQEKHTKAIMSKKHSKAAHALAPAGNTVNTPVLITTGPDDGAGRKKCIPKDIQGLSRAWNKAKIPAEGRVLVLGSDHLGDLEDWALENQKYVGQFTDLDGNKLKSKLFGFTIYWYVDMPYFNVAAKTKVSFGAVPGAGANEASIAFFAPNTFKASGSTKNYEAKPEPRRQQWEYNMRHNYIVLPLKQRAMAAIVSGTV</sequence>
<reference evidence="1 2" key="1">
    <citation type="submission" date="2019-01" db="EMBL/GenBank/DDBJ databases">
        <title>Flavobacterium sp. nov.,isolated from freshwater.</title>
        <authorList>
            <person name="Zhang R."/>
            <person name="Du Z.-J."/>
        </authorList>
    </citation>
    <scope>NUCLEOTIDE SEQUENCE [LARGE SCALE GENOMIC DNA]</scope>
    <source>
        <strain evidence="1 2">1E403</strain>
    </source>
</reference>
<dbReference type="AlphaFoldDB" id="A0A444GLG3"/>
<name>A0A444GLG3_9FLAO</name>